<evidence type="ECO:0000256" key="2">
    <source>
        <dbReference type="ARBA" id="ARBA00022840"/>
    </source>
</evidence>
<name>A0ABP3Y5Y6_9FLAO</name>
<evidence type="ECO:0000313" key="6">
    <source>
        <dbReference type="Proteomes" id="UP001501126"/>
    </source>
</evidence>
<evidence type="ECO:0000256" key="3">
    <source>
        <dbReference type="SAM" id="Coils"/>
    </source>
</evidence>
<dbReference type="InterPro" id="IPR003593">
    <property type="entry name" value="AAA+_ATPase"/>
</dbReference>
<dbReference type="GO" id="GO:0005524">
    <property type="term" value="F:ATP binding"/>
    <property type="evidence" value="ECO:0007669"/>
    <property type="project" value="UniProtKB-KW"/>
</dbReference>
<evidence type="ECO:0000256" key="1">
    <source>
        <dbReference type="ARBA" id="ARBA00022741"/>
    </source>
</evidence>
<feature type="domain" description="ABC transporter" evidence="4">
    <location>
        <begin position="4"/>
        <end position="247"/>
    </location>
</feature>
<dbReference type="Pfam" id="PF00005">
    <property type="entry name" value="ABC_tran"/>
    <property type="match status" value="2"/>
</dbReference>
<dbReference type="InterPro" id="IPR003439">
    <property type="entry name" value="ABC_transporter-like_ATP-bd"/>
</dbReference>
<proteinExistence type="predicted"/>
<dbReference type="InterPro" id="IPR032524">
    <property type="entry name" value="ABC_tran_C"/>
</dbReference>
<dbReference type="PANTHER" id="PTHR42855:SF1">
    <property type="entry name" value="ABC TRANSPORTER DOMAIN-CONTAINING PROTEIN"/>
    <property type="match status" value="1"/>
</dbReference>
<dbReference type="PROSITE" id="PS50893">
    <property type="entry name" value="ABC_TRANSPORTER_2"/>
    <property type="match status" value="2"/>
</dbReference>
<reference evidence="6" key="1">
    <citation type="journal article" date="2019" name="Int. J. Syst. Evol. Microbiol.">
        <title>The Global Catalogue of Microorganisms (GCM) 10K type strain sequencing project: providing services to taxonomists for standard genome sequencing and annotation.</title>
        <authorList>
            <consortium name="The Broad Institute Genomics Platform"/>
            <consortium name="The Broad Institute Genome Sequencing Center for Infectious Disease"/>
            <person name="Wu L."/>
            <person name="Ma J."/>
        </authorList>
    </citation>
    <scope>NUCLEOTIDE SEQUENCE [LARGE SCALE GENOMIC DNA]</scope>
    <source>
        <strain evidence="6">JCM 16083</strain>
    </source>
</reference>
<keyword evidence="6" id="KW-1185">Reference proteome</keyword>
<dbReference type="PROSITE" id="PS00211">
    <property type="entry name" value="ABC_TRANSPORTER_1"/>
    <property type="match status" value="1"/>
</dbReference>
<sequence length="621" mass="71736">MNYLSIEEVTKSYGDRILFKDLTFGIEQGQKAAIVARNGNGKTTLLRCILGVESTDSGRVVFRNDIRVAFLEQSDQLNPNHTIEEEILSHDLPELKAWKAYNDALKAQDDKKITETSEVLNSLHAWEVESRIQQLISVLKLSGVHNPIGELSGGQKKRVALAKVLLADPDFLILDEPTNHLDLDMIEWLENYLSQSKATLLMVTHDRYFLEVVCDTIFELEDQTIYKYKGNFSYYLEKKAEREEQLAATIDKAQNLMRKELDWVRRQPKARGTKQKARLDAFEVTKSVASQKVNKDELELNIKMERIGSKILELHKLGKSYGDKVMLKDFSYVFKKGERVGIVGANGVGKTTFLNMLTGLEEPSKGKVVVGDTVVFGYYRQEQIKIPDDKRLIEVIKDIAEFIPLEKGKELSAAQFLEKFLFPRSVHWNYVSKLSGGEKRRLKLMTVLMANPNFLILDEPTNDLDIFTLSVLEDYLRSFPGCLIVVSHDRYFMDKMVDHIFYFKGDGEIKDILGNYTIYRQELQEDELNKRKEEKAQIVEKTEKSKEVKEKRKLSYKEKIEFESMEEELEKLEDRKKELTDKLSNPDLSGDELNQVSIELTQVMQDIEYKTDRWLELSEFA</sequence>
<keyword evidence="1" id="KW-0547">Nucleotide-binding</keyword>
<evidence type="ECO:0000313" key="5">
    <source>
        <dbReference type="EMBL" id="GAA0876387.1"/>
    </source>
</evidence>
<dbReference type="SUPFAM" id="SSF52540">
    <property type="entry name" value="P-loop containing nucleoside triphosphate hydrolases"/>
    <property type="match status" value="2"/>
</dbReference>
<dbReference type="Pfam" id="PF16326">
    <property type="entry name" value="ABC_tran_CTD"/>
    <property type="match status" value="1"/>
</dbReference>
<dbReference type="InterPro" id="IPR051309">
    <property type="entry name" value="ABCF_ATPase"/>
</dbReference>
<organism evidence="5 6">
    <name type="scientific">Wandonia haliotis</name>
    <dbReference type="NCBI Taxonomy" id="574963"/>
    <lineage>
        <taxon>Bacteria</taxon>
        <taxon>Pseudomonadati</taxon>
        <taxon>Bacteroidota</taxon>
        <taxon>Flavobacteriia</taxon>
        <taxon>Flavobacteriales</taxon>
        <taxon>Crocinitomicaceae</taxon>
        <taxon>Wandonia</taxon>
    </lineage>
</organism>
<dbReference type="Gene3D" id="3.40.50.300">
    <property type="entry name" value="P-loop containing nucleotide triphosphate hydrolases"/>
    <property type="match status" value="2"/>
</dbReference>
<dbReference type="PANTHER" id="PTHR42855">
    <property type="entry name" value="ABC TRANSPORTER ATP-BINDING SUBUNIT"/>
    <property type="match status" value="1"/>
</dbReference>
<dbReference type="InterPro" id="IPR037118">
    <property type="entry name" value="Val-tRNA_synth_C_sf"/>
</dbReference>
<dbReference type="Gene3D" id="1.10.287.380">
    <property type="entry name" value="Valyl-tRNA synthetase, C-terminal domain"/>
    <property type="match status" value="1"/>
</dbReference>
<accession>A0ABP3Y5Y6</accession>
<dbReference type="RefSeq" id="WP_343789105.1">
    <property type="nucleotide sequence ID" value="NZ_BAAAFH010000022.1"/>
</dbReference>
<comment type="caution">
    <text evidence="5">The sequence shown here is derived from an EMBL/GenBank/DDBJ whole genome shotgun (WGS) entry which is preliminary data.</text>
</comment>
<evidence type="ECO:0000259" key="4">
    <source>
        <dbReference type="PROSITE" id="PS50893"/>
    </source>
</evidence>
<dbReference type="Proteomes" id="UP001501126">
    <property type="component" value="Unassembled WGS sequence"/>
</dbReference>
<feature type="domain" description="ABC transporter" evidence="4">
    <location>
        <begin position="312"/>
        <end position="530"/>
    </location>
</feature>
<dbReference type="SMART" id="SM00382">
    <property type="entry name" value="AAA"/>
    <property type="match status" value="2"/>
</dbReference>
<keyword evidence="3" id="KW-0175">Coiled coil</keyword>
<protein>
    <submittedName>
        <fullName evidence="5">ABC-F family ATP-binding cassette domain-containing protein</fullName>
    </submittedName>
</protein>
<dbReference type="InterPro" id="IPR032781">
    <property type="entry name" value="ABC_tran_Xtn"/>
</dbReference>
<dbReference type="InterPro" id="IPR017871">
    <property type="entry name" value="ABC_transporter-like_CS"/>
</dbReference>
<dbReference type="EMBL" id="BAAAFH010000022">
    <property type="protein sequence ID" value="GAA0876387.1"/>
    <property type="molecule type" value="Genomic_DNA"/>
</dbReference>
<keyword evidence="2 5" id="KW-0067">ATP-binding</keyword>
<dbReference type="Pfam" id="PF12848">
    <property type="entry name" value="ABC_tran_Xtn"/>
    <property type="match status" value="1"/>
</dbReference>
<dbReference type="CDD" id="cd03221">
    <property type="entry name" value="ABCF_EF-3"/>
    <property type="match status" value="2"/>
</dbReference>
<dbReference type="InterPro" id="IPR027417">
    <property type="entry name" value="P-loop_NTPase"/>
</dbReference>
<gene>
    <name evidence="5" type="ORF">GCM10009118_27970</name>
</gene>
<feature type="coiled-coil region" evidence="3">
    <location>
        <begin position="531"/>
        <end position="582"/>
    </location>
</feature>